<feature type="compositionally biased region" description="Polar residues" evidence="1">
    <location>
        <begin position="1"/>
        <end position="30"/>
    </location>
</feature>
<dbReference type="Gene3D" id="3.40.50.720">
    <property type="entry name" value="NAD(P)-binding Rossmann-like Domain"/>
    <property type="match status" value="1"/>
</dbReference>
<proteinExistence type="predicted"/>
<dbReference type="Proteomes" id="UP000295604">
    <property type="component" value="Unassembled WGS sequence"/>
</dbReference>
<organism evidence="2 3">
    <name type="scientific">Colletotrichum sidae</name>
    <dbReference type="NCBI Taxonomy" id="1347389"/>
    <lineage>
        <taxon>Eukaryota</taxon>
        <taxon>Fungi</taxon>
        <taxon>Dikarya</taxon>
        <taxon>Ascomycota</taxon>
        <taxon>Pezizomycotina</taxon>
        <taxon>Sordariomycetes</taxon>
        <taxon>Hypocreomycetidae</taxon>
        <taxon>Glomerellales</taxon>
        <taxon>Glomerellaceae</taxon>
        <taxon>Colletotrichum</taxon>
        <taxon>Colletotrichum orbiculare species complex</taxon>
    </lineage>
</organism>
<comment type="caution">
    <text evidence="2">The sequence shown here is derived from an EMBL/GenBank/DDBJ whole genome shotgun (WGS) entry which is preliminary data.</text>
</comment>
<evidence type="ECO:0000313" key="3">
    <source>
        <dbReference type="Proteomes" id="UP000295604"/>
    </source>
</evidence>
<protein>
    <submittedName>
        <fullName evidence="2">Aldehyde reductase 2</fullName>
    </submittedName>
</protein>
<accession>A0A4R8T4N4</accession>
<evidence type="ECO:0000313" key="2">
    <source>
        <dbReference type="EMBL" id="TEA12157.1"/>
    </source>
</evidence>
<keyword evidence="3" id="KW-1185">Reference proteome</keyword>
<reference evidence="2 3" key="1">
    <citation type="submission" date="2018-11" db="EMBL/GenBank/DDBJ databases">
        <title>Genome sequence and assembly of Colletotrichum sidae.</title>
        <authorList>
            <person name="Gan P."/>
            <person name="Shirasu K."/>
        </authorList>
    </citation>
    <scope>NUCLEOTIDE SEQUENCE [LARGE SCALE GENOMIC DNA]</scope>
    <source>
        <strain evidence="2 3">CBS 518.97</strain>
    </source>
</reference>
<sequence length="104" mass="10942">MYSTADWNHTSPIATLTSQQQRPPSRSNPSLPKAITTVISVANGFTASRIANQLLTLGYRVRGTTIFSLYAVPDVAKDGALASVVAGAGGIFHTIAIITMDPDP</sequence>
<name>A0A4R8T4N4_9PEZI</name>
<dbReference type="AlphaFoldDB" id="A0A4R8T4N4"/>
<gene>
    <name evidence="2" type="primary">ALD2-5</name>
    <name evidence="2" type="ORF">C8034_v006402</name>
</gene>
<evidence type="ECO:0000256" key="1">
    <source>
        <dbReference type="SAM" id="MobiDB-lite"/>
    </source>
</evidence>
<dbReference type="InterPro" id="IPR036291">
    <property type="entry name" value="NAD(P)-bd_dom_sf"/>
</dbReference>
<dbReference type="EMBL" id="QAPF01000276">
    <property type="protein sequence ID" value="TEA12157.1"/>
    <property type="molecule type" value="Genomic_DNA"/>
</dbReference>
<dbReference type="SUPFAM" id="SSF51735">
    <property type="entry name" value="NAD(P)-binding Rossmann-fold domains"/>
    <property type="match status" value="1"/>
</dbReference>
<feature type="region of interest" description="Disordered" evidence="1">
    <location>
        <begin position="1"/>
        <end position="31"/>
    </location>
</feature>